<dbReference type="PANTHER" id="PTHR13391:SF0">
    <property type="entry name" value="PROTEIN MISATO HOMOLOG 1"/>
    <property type="match status" value="1"/>
</dbReference>
<protein>
    <submittedName>
        <fullName evidence="7">Predicted protein</fullName>
    </submittedName>
</protein>
<keyword evidence="8" id="KW-1185">Reference proteome</keyword>
<evidence type="ECO:0000256" key="4">
    <source>
        <dbReference type="SAM" id="MobiDB-lite"/>
    </source>
</evidence>
<dbReference type="KEGG" id="mpp:MICPUCDRAFT_47542"/>
<evidence type="ECO:0000259" key="5">
    <source>
        <dbReference type="Pfam" id="PF10644"/>
    </source>
</evidence>
<dbReference type="InterPro" id="IPR019605">
    <property type="entry name" value="Misato_II_tubulin-like"/>
</dbReference>
<dbReference type="GO" id="GO:0007005">
    <property type="term" value="P:mitochondrion organization"/>
    <property type="evidence" value="ECO:0007669"/>
    <property type="project" value="InterPro"/>
</dbReference>
<dbReference type="Proteomes" id="UP000001876">
    <property type="component" value="Unassembled WGS sequence"/>
</dbReference>
<dbReference type="InterPro" id="IPR049942">
    <property type="entry name" value="DML1/Misato"/>
</dbReference>
<dbReference type="PANTHER" id="PTHR13391">
    <property type="entry name" value="MITOCHONDRIAL DISTRIBUTION REGULATOR MISATO"/>
    <property type="match status" value="1"/>
</dbReference>
<evidence type="ECO:0000313" key="7">
    <source>
        <dbReference type="EMBL" id="EEH56656.1"/>
    </source>
</evidence>
<gene>
    <name evidence="7" type="ORF">MICPUCDRAFT_47542</name>
</gene>
<dbReference type="Pfam" id="PF14881">
    <property type="entry name" value="Tubulin_3"/>
    <property type="match status" value="1"/>
</dbReference>
<dbReference type="AlphaFoldDB" id="C1MUN0"/>
<evidence type="ECO:0000256" key="2">
    <source>
        <dbReference type="ARBA" id="ARBA00008507"/>
    </source>
</evidence>
<dbReference type="SUPFAM" id="SSF52490">
    <property type="entry name" value="Tubulin nucleotide-binding domain-like"/>
    <property type="match status" value="1"/>
</dbReference>
<feature type="region of interest" description="Disordered" evidence="4">
    <location>
        <begin position="205"/>
        <end position="239"/>
    </location>
</feature>
<feature type="region of interest" description="Disordered" evidence="4">
    <location>
        <begin position="118"/>
        <end position="192"/>
    </location>
</feature>
<organism evidence="8">
    <name type="scientific">Micromonas pusilla (strain CCMP1545)</name>
    <name type="common">Picoplanktonic green alga</name>
    <dbReference type="NCBI Taxonomy" id="564608"/>
    <lineage>
        <taxon>Eukaryota</taxon>
        <taxon>Viridiplantae</taxon>
        <taxon>Chlorophyta</taxon>
        <taxon>Mamiellophyceae</taxon>
        <taxon>Mamiellales</taxon>
        <taxon>Mamiellaceae</taxon>
        <taxon>Micromonas</taxon>
    </lineage>
</organism>
<accession>C1MUN0</accession>
<reference evidence="7 8" key="1">
    <citation type="journal article" date="2009" name="Science">
        <title>Green evolution and dynamic adaptations revealed by genomes of the marine picoeukaryotes Micromonas.</title>
        <authorList>
            <person name="Worden A.Z."/>
            <person name="Lee J.H."/>
            <person name="Mock T."/>
            <person name="Rouze P."/>
            <person name="Simmons M.P."/>
            <person name="Aerts A.L."/>
            <person name="Allen A.E."/>
            <person name="Cuvelier M.L."/>
            <person name="Derelle E."/>
            <person name="Everett M.V."/>
            <person name="Foulon E."/>
            <person name="Grimwood J."/>
            <person name="Gundlach H."/>
            <person name="Henrissat B."/>
            <person name="Napoli C."/>
            <person name="McDonald S.M."/>
            <person name="Parker M.S."/>
            <person name="Rombauts S."/>
            <person name="Salamov A."/>
            <person name="Von Dassow P."/>
            <person name="Badger J.H."/>
            <person name="Coutinho P.M."/>
            <person name="Demir E."/>
            <person name="Dubchak I."/>
            <person name="Gentemann C."/>
            <person name="Eikrem W."/>
            <person name="Gready J.E."/>
            <person name="John U."/>
            <person name="Lanier W."/>
            <person name="Lindquist E.A."/>
            <person name="Lucas S."/>
            <person name="Mayer K.F."/>
            <person name="Moreau H."/>
            <person name="Not F."/>
            <person name="Otillar R."/>
            <person name="Panaud O."/>
            <person name="Pangilinan J."/>
            <person name="Paulsen I."/>
            <person name="Piegu B."/>
            <person name="Poliakov A."/>
            <person name="Robbens S."/>
            <person name="Schmutz J."/>
            <person name="Toulza E."/>
            <person name="Wyss T."/>
            <person name="Zelensky A."/>
            <person name="Zhou K."/>
            <person name="Armbrust E.V."/>
            <person name="Bhattacharya D."/>
            <person name="Goodenough U.W."/>
            <person name="Van de Peer Y."/>
            <person name="Grigoriev I.V."/>
        </authorList>
    </citation>
    <scope>NUCLEOTIDE SEQUENCE [LARGE SCALE GENOMIC DNA]</scope>
    <source>
        <strain evidence="7 8">CCMP1545</strain>
    </source>
</reference>
<feature type="domain" description="Misato Segment II tubulin-like" evidence="5">
    <location>
        <begin position="8"/>
        <end position="132"/>
    </location>
</feature>
<dbReference type="Gene3D" id="3.40.50.1440">
    <property type="entry name" value="Tubulin/FtsZ, GTPase domain"/>
    <property type="match status" value="2"/>
</dbReference>
<dbReference type="GeneID" id="9684665"/>
<evidence type="ECO:0000259" key="6">
    <source>
        <dbReference type="Pfam" id="PF14881"/>
    </source>
</evidence>
<feature type="region of interest" description="Disordered" evidence="4">
    <location>
        <begin position="490"/>
        <end position="526"/>
    </location>
</feature>
<evidence type="ECO:0000313" key="8">
    <source>
        <dbReference type="Proteomes" id="UP000001876"/>
    </source>
</evidence>
<dbReference type="GO" id="GO:0005739">
    <property type="term" value="C:mitochondrion"/>
    <property type="evidence" value="ECO:0007669"/>
    <property type="project" value="UniProtKB-SubCell"/>
</dbReference>
<feature type="compositionally biased region" description="Basic and acidic residues" evidence="4">
    <location>
        <begin position="225"/>
        <end position="239"/>
    </location>
</feature>
<feature type="compositionally biased region" description="Basic and acidic residues" evidence="4">
    <location>
        <begin position="118"/>
        <end position="140"/>
    </location>
</feature>
<dbReference type="eggNOG" id="KOG2530">
    <property type="taxonomic scope" value="Eukaryota"/>
</dbReference>
<feature type="domain" description="DML1/Misato tubulin" evidence="6">
    <location>
        <begin position="255"/>
        <end position="447"/>
    </location>
</feature>
<proteinExistence type="inferred from homology"/>
<feature type="compositionally biased region" description="Acidic residues" evidence="4">
    <location>
        <begin position="141"/>
        <end position="170"/>
    </location>
</feature>
<name>C1MUN0_MICPC</name>
<dbReference type="RefSeq" id="XP_003059524.1">
    <property type="nucleotide sequence ID" value="XM_003059478.1"/>
</dbReference>
<dbReference type="OrthoDB" id="511203at2759"/>
<evidence type="ECO:0000256" key="3">
    <source>
        <dbReference type="ARBA" id="ARBA00023128"/>
    </source>
</evidence>
<dbReference type="EMBL" id="GG663740">
    <property type="protein sequence ID" value="EEH56656.1"/>
    <property type="molecule type" value="Genomic_DNA"/>
</dbReference>
<dbReference type="STRING" id="564608.C1MUN0"/>
<comment type="subcellular location">
    <subcellularLocation>
        <location evidence="1">Mitochondrion</location>
    </subcellularLocation>
</comment>
<keyword evidence="3" id="KW-0496">Mitochondrion</keyword>
<feature type="region of interest" description="Disordered" evidence="4">
    <location>
        <begin position="680"/>
        <end position="702"/>
    </location>
</feature>
<sequence>MASGALGEVITLQFGSRANWTGAHFWNFQDETQGLAESDDADASAYADLDSGVTYRVGETHSGAPTYVPRLVFFDLCGAMGGVKRAGHLYGDGAGVVGDGDLPPPVLTWDGGAAKVVRRDPERKSSFLRELEDDQERWRDEDDEGEDGADADDRMDTDEEMEEMEEEEEEDGRKRKKWGGGGGGGGGGGADAIDALRAKMTSHILASPGKKPKPKPKPSLSSLDAEAKRAKEEAKKKRREEAAARLEASAARLETPGEVNSWTDFGKAMFHPRSACLLTGLWHGVDAFAGFGEGAAWIETEDRREEVRDRIRFFAEECDALRGFNVLLDDLGGFGGFAAAALEELRDEYGSATPTCAHSLRASREELTTSSASPDDARGDFRAALLNEALASATLGAECELYAPLQLGLRPLSASRAKLLAGLDARSKYHGTALAAACVESSSTPWRTRARDGVGAGDMRATARRVNADGPFVAVDAWFPCGAVASAGELAREEEAKQRRRAEKERSGSGFEREEEARDAAARERAASLADDADAVALTPGCVDRDVVEPRAELYVLRGARTHDGARASVEDARRGLDAALRAATYRVPRTRCVHAAPLPLPLPFPSLFASGGGPSSRNPSSAPIMTRVASTSTYGAELRRVNDEWRRASRAGAGKALLSQWGVAADDAEETSETLLTLARKCEGGEDSGDDDDDEEEVERM</sequence>
<evidence type="ECO:0000256" key="1">
    <source>
        <dbReference type="ARBA" id="ARBA00004173"/>
    </source>
</evidence>
<comment type="similarity">
    <text evidence="2">Belongs to the misato family.</text>
</comment>
<dbReference type="OMA" id="TIQVGEF"/>
<feature type="compositionally biased region" description="Gly residues" evidence="4">
    <location>
        <begin position="179"/>
        <end position="190"/>
    </location>
</feature>
<feature type="compositionally biased region" description="Acidic residues" evidence="4">
    <location>
        <begin position="686"/>
        <end position="702"/>
    </location>
</feature>
<dbReference type="InterPro" id="IPR036525">
    <property type="entry name" value="Tubulin/FtsZ_GTPase_sf"/>
</dbReference>
<dbReference type="Pfam" id="PF10644">
    <property type="entry name" value="Misat_Tub_SegII"/>
    <property type="match status" value="1"/>
</dbReference>
<dbReference type="InterPro" id="IPR029209">
    <property type="entry name" value="DML1/Misato_tubulin"/>
</dbReference>